<dbReference type="Proteomes" id="UP000053766">
    <property type="component" value="Unassembled WGS sequence"/>
</dbReference>
<evidence type="ECO:0000313" key="2">
    <source>
        <dbReference type="Proteomes" id="UP000053766"/>
    </source>
</evidence>
<accession>A0A0D8XYL2</accession>
<evidence type="ECO:0000313" key="1">
    <source>
        <dbReference type="EMBL" id="KJH48844.1"/>
    </source>
</evidence>
<keyword evidence="2" id="KW-1185">Reference proteome</keyword>
<dbReference type="EMBL" id="KN716254">
    <property type="protein sequence ID" value="KJH48844.1"/>
    <property type="molecule type" value="Genomic_DNA"/>
</dbReference>
<proteinExistence type="predicted"/>
<name>A0A0D8XYL2_DICVI</name>
<reference evidence="2" key="2">
    <citation type="journal article" date="2016" name="Sci. Rep.">
        <title>Dictyocaulus viviparus genome, variome and transcriptome elucidate lungworm biology and support future intervention.</title>
        <authorList>
            <person name="McNulty S.N."/>
            <person name="Strube C."/>
            <person name="Rosa B.A."/>
            <person name="Martin J.C."/>
            <person name="Tyagi R."/>
            <person name="Choi Y.J."/>
            <person name="Wang Q."/>
            <person name="Hallsworth Pepin K."/>
            <person name="Zhang X."/>
            <person name="Ozersky P."/>
            <person name="Wilson R.K."/>
            <person name="Sternberg P.W."/>
            <person name="Gasser R.B."/>
            <person name="Mitreva M."/>
        </authorList>
    </citation>
    <scope>NUCLEOTIDE SEQUENCE [LARGE SCALE GENOMIC DNA]</scope>
    <source>
        <strain evidence="2">HannoverDv2000</strain>
    </source>
</reference>
<organism evidence="1 2">
    <name type="scientific">Dictyocaulus viviparus</name>
    <name type="common">Bovine lungworm</name>
    <dbReference type="NCBI Taxonomy" id="29172"/>
    <lineage>
        <taxon>Eukaryota</taxon>
        <taxon>Metazoa</taxon>
        <taxon>Ecdysozoa</taxon>
        <taxon>Nematoda</taxon>
        <taxon>Chromadorea</taxon>
        <taxon>Rhabditida</taxon>
        <taxon>Rhabditina</taxon>
        <taxon>Rhabditomorpha</taxon>
        <taxon>Strongyloidea</taxon>
        <taxon>Metastrongylidae</taxon>
        <taxon>Dictyocaulus</taxon>
    </lineage>
</organism>
<reference evidence="1 2" key="1">
    <citation type="submission" date="2013-11" db="EMBL/GenBank/DDBJ databases">
        <title>Draft genome of the bovine lungworm Dictyocaulus viviparus.</title>
        <authorList>
            <person name="Mitreva M."/>
        </authorList>
    </citation>
    <scope>NUCLEOTIDE SEQUENCE [LARGE SCALE GENOMIC DNA]</scope>
    <source>
        <strain evidence="1 2">HannoverDv2000</strain>
    </source>
</reference>
<sequence>MKWRGDTPADLIPCARIRYRISDDVHSEDRGEWRSQSTPLEGSQEIELLLCKEIRSKLCNMKVFLEKNLLDADARSPVIK</sequence>
<dbReference type="AlphaFoldDB" id="A0A0D8XYL2"/>
<gene>
    <name evidence="1" type="ORF">DICVIV_05034</name>
</gene>
<protein>
    <submittedName>
        <fullName evidence="1">Uncharacterized protein</fullName>
    </submittedName>
</protein>